<keyword evidence="3" id="KW-1185">Reference proteome</keyword>
<evidence type="ECO:0000313" key="3">
    <source>
        <dbReference type="Proteomes" id="UP000779049"/>
    </source>
</evidence>
<dbReference type="Proteomes" id="UP000779049">
    <property type="component" value="Unassembled WGS sequence"/>
</dbReference>
<name>A0ABS7L586_9FIRM</name>
<accession>A0ABS7L586</accession>
<feature type="region of interest" description="Disordered" evidence="1">
    <location>
        <begin position="120"/>
        <end position="164"/>
    </location>
</feature>
<sequence length="293" mass="34232">MKRFICYLYEYQNGKPVRNVGFSKVEAEEETCAVSIHGKGWGADTPKELGLYLFYEEDGHCYGMYQGMLGNISPALNYRLIYRPEDTGGKERFQKVGGFILCHGRTPRYAAIWSDTPVDISRMEEPPRGEDEKQERNRDGLPQENVTLEKAEEETEEIEEKTGREAELIELKGDQVEAAGREEDFIETGRFQCQKIKRQDISKLVRREWHLANNSFLLHGYYNYHHLAFIQEDVDLYLGVPGMYCEKERRAAQAFGFPRFVRYEDDMMTLSDAEKEECPDFGYWCRQVHQIRV</sequence>
<comment type="caution">
    <text evidence="2">The sequence shown here is derived from an EMBL/GenBank/DDBJ whole genome shotgun (WGS) entry which is preliminary data.</text>
</comment>
<reference evidence="2 3" key="1">
    <citation type="journal article" date="2020" name="New Microbes New Infect">
        <title>Sellimonas caecigallum sp. nov., description and genome sequence of a new member of the Sellimonas genus isolated from the cecum of feral chicken.</title>
        <authorList>
            <person name="Wongkuna S."/>
            <person name="Ghimire S."/>
            <person name="Antony L."/>
            <person name="Chankhamhaengdecha S."/>
            <person name="Janvilisri T."/>
            <person name="Scaria J."/>
        </authorList>
    </citation>
    <scope>NUCLEOTIDE SEQUENCE [LARGE SCALE GENOMIC DNA]</scope>
    <source>
        <strain evidence="2 3">SW451</strain>
    </source>
</reference>
<dbReference type="EMBL" id="VIRV01000002">
    <property type="protein sequence ID" value="MBY0758127.1"/>
    <property type="molecule type" value="Genomic_DNA"/>
</dbReference>
<organism evidence="2 3">
    <name type="scientific">Sellimonas caecigallum</name>
    <dbReference type="NCBI Taxonomy" id="2592333"/>
    <lineage>
        <taxon>Bacteria</taxon>
        <taxon>Bacillati</taxon>
        <taxon>Bacillota</taxon>
        <taxon>Clostridia</taxon>
        <taxon>Lachnospirales</taxon>
        <taxon>Lachnospiraceae</taxon>
        <taxon>Sellimonas</taxon>
    </lineage>
</organism>
<feature type="compositionally biased region" description="Basic and acidic residues" evidence="1">
    <location>
        <begin position="121"/>
        <end position="141"/>
    </location>
</feature>
<dbReference type="RefSeq" id="WP_087203265.1">
    <property type="nucleotide sequence ID" value="NZ_CP173660.1"/>
</dbReference>
<proteinExistence type="predicted"/>
<protein>
    <submittedName>
        <fullName evidence="2">Uncharacterized protein</fullName>
    </submittedName>
</protein>
<evidence type="ECO:0000313" key="2">
    <source>
        <dbReference type="EMBL" id="MBY0758127.1"/>
    </source>
</evidence>
<evidence type="ECO:0000256" key="1">
    <source>
        <dbReference type="SAM" id="MobiDB-lite"/>
    </source>
</evidence>
<gene>
    <name evidence="2" type="ORF">FLB61_03260</name>
</gene>